<evidence type="ECO:0000256" key="6">
    <source>
        <dbReference type="ARBA" id="ARBA00023136"/>
    </source>
</evidence>
<feature type="transmembrane region" description="Helical" evidence="7">
    <location>
        <begin position="40"/>
        <end position="62"/>
    </location>
</feature>
<dbReference type="InterPro" id="IPR058533">
    <property type="entry name" value="Cation_efflux_TM"/>
</dbReference>
<evidence type="ECO:0000256" key="1">
    <source>
        <dbReference type="ARBA" id="ARBA00004141"/>
    </source>
</evidence>
<dbReference type="AlphaFoldDB" id="A0A1I4W602"/>
<dbReference type="NCBIfam" id="TIGR01297">
    <property type="entry name" value="CDF"/>
    <property type="match status" value="1"/>
</dbReference>
<dbReference type="EMBL" id="FOUU01000014">
    <property type="protein sequence ID" value="SFN09058.1"/>
    <property type="molecule type" value="Genomic_DNA"/>
</dbReference>
<evidence type="ECO:0000259" key="9">
    <source>
        <dbReference type="Pfam" id="PF16916"/>
    </source>
</evidence>
<dbReference type="InterPro" id="IPR027469">
    <property type="entry name" value="Cation_efflux_TMD_sf"/>
</dbReference>
<dbReference type="Pfam" id="PF16916">
    <property type="entry name" value="ZT_dimer"/>
    <property type="match status" value="1"/>
</dbReference>
<dbReference type="Proteomes" id="UP000199611">
    <property type="component" value="Unassembled WGS sequence"/>
</dbReference>
<accession>A0A1I4W602</accession>
<name>A0A1I4W602_9BACT</name>
<dbReference type="RefSeq" id="WP_093396442.1">
    <property type="nucleotide sequence ID" value="NZ_FOUU01000014.1"/>
</dbReference>
<dbReference type="Gene3D" id="3.30.70.1350">
    <property type="entry name" value="Cation efflux protein, cytoplasmic domain"/>
    <property type="match status" value="1"/>
</dbReference>
<feature type="transmembrane region" description="Helical" evidence="7">
    <location>
        <begin position="120"/>
        <end position="141"/>
    </location>
</feature>
<evidence type="ECO:0000256" key="3">
    <source>
        <dbReference type="ARBA" id="ARBA00022448"/>
    </source>
</evidence>
<dbReference type="GO" id="GO:0015086">
    <property type="term" value="F:cadmium ion transmembrane transporter activity"/>
    <property type="evidence" value="ECO:0007669"/>
    <property type="project" value="TreeGrafter"/>
</dbReference>
<keyword evidence="11" id="KW-1185">Reference proteome</keyword>
<evidence type="ECO:0000256" key="5">
    <source>
        <dbReference type="ARBA" id="ARBA00022989"/>
    </source>
</evidence>
<keyword evidence="4 7" id="KW-0812">Transmembrane</keyword>
<feature type="transmembrane region" description="Helical" evidence="7">
    <location>
        <begin position="82"/>
        <end position="100"/>
    </location>
</feature>
<evidence type="ECO:0000259" key="8">
    <source>
        <dbReference type="Pfam" id="PF01545"/>
    </source>
</evidence>
<keyword evidence="6 7" id="KW-0472">Membrane</keyword>
<gene>
    <name evidence="10" type="ORF">SAMN05660836_02628</name>
</gene>
<comment type="subcellular location">
    <subcellularLocation>
        <location evidence="1">Membrane</location>
        <topology evidence="1">Multi-pass membrane protein</topology>
    </subcellularLocation>
</comment>
<keyword evidence="3" id="KW-0813">Transport</keyword>
<keyword evidence="5 7" id="KW-1133">Transmembrane helix</keyword>
<dbReference type="Gene3D" id="1.20.1510.10">
    <property type="entry name" value="Cation efflux protein transmembrane domain"/>
    <property type="match status" value="1"/>
</dbReference>
<evidence type="ECO:0000256" key="4">
    <source>
        <dbReference type="ARBA" id="ARBA00022692"/>
    </source>
</evidence>
<proteinExistence type="inferred from homology"/>
<dbReference type="SUPFAM" id="SSF160240">
    <property type="entry name" value="Cation efflux protein cytoplasmic domain-like"/>
    <property type="match status" value="1"/>
</dbReference>
<dbReference type="PANTHER" id="PTHR43840">
    <property type="entry name" value="MITOCHONDRIAL METAL TRANSPORTER 1-RELATED"/>
    <property type="match status" value="1"/>
</dbReference>
<dbReference type="PANTHER" id="PTHR43840:SF15">
    <property type="entry name" value="MITOCHONDRIAL METAL TRANSPORTER 1-RELATED"/>
    <property type="match status" value="1"/>
</dbReference>
<evidence type="ECO:0000313" key="11">
    <source>
        <dbReference type="Proteomes" id="UP000199611"/>
    </source>
</evidence>
<feature type="transmembrane region" description="Helical" evidence="7">
    <location>
        <begin position="12"/>
        <end position="34"/>
    </location>
</feature>
<feature type="domain" description="Cation efflux protein transmembrane" evidence="8">
    <location>
        <begin position="18"/>
        <end position="209"/>
    </location>
</feature>
<feature type="domain" description="Cation efflux protein cytoplasmic" evidence="9">
    <location>
        <begin position="217"/>
        <end position="292"/>
    </location>
</feature>
<dbReference type="GO" id="GO:0006882">
    <property type="term" value="P:intracellular zinc ion homeostasis"/>
    <property type="evidence" value="ECO:0007669"/>
    <property type="project" value="TreeGrafter"/>
</dbReference>
<feature type="transmembrane region" description="Helical" evidence="7">
    <location>
        <begin position="180"/>
        <end position="201"/>
    </location>
</feature>
<organism evidence="10 11">
    <name type="scientific">Thermodesulforhabdus norvegica</name>
    <dbReference type="NCBI Taxonomy" id="39841"/>
    <lineage>
        <taxon>Bacteria</taxon>
        <taxon>Pseudomonadati</taxon>
        <taxon>Thermodesulfobacteriota</taxon>
        <taxon>Syntrophobacteria</taxon>
        <taxon>Syntrophobacterales</taxon>
        <taxon>Thermodesulforhabdaceae</taxon>
        <taxon>Thermodesulforhabdus</taxon>
    </lineage>
</organism>
<sequence length="335" mass="37459">MHSPVSSFRTYLMIMIPVIAVHVIVIGLKGYAYLKTGSQAILSDALEGIINVLASCFALLSLWLSEKPPDKSHPYGHGKIEYFSVGFEGALIFCASLLILRQSVPRLFDPQSLKEPAVGMWVLTGSMLVQSCAVVGLFAVARKTGSAVLRAEGHHILSDIFTTAAVLVGFSVASALKKPIWDAVVATGVACFILITGFRLVGHAFSGLMDETDRSLVEYIAELLKEHRKEWWIDVHRLRLRKVGNRVFVDLHLILPRNFHLWQAHMEALTVEKLLKDNVPYPVDVVIHLDPCKSPDCRICRKYDCEFRMEPQRASVYWDGNTIMSDSEPERVEEA</sequence>
<evidence type="ECO:0000256" key="7">
    <source>
        <dbReference type="SAM" id="Phobius"/>
    </source>
</evidence>
<evidence type="ECO:0000256" key="2">
    <source>
        <dbReference type="ARBA" id="ARBA00008114"/>
    </source>
</evidence>
<reference evidence="10 11" key="1">
    <citation type="submission" date="2016-10" db="EMBL/GenBank/DDBJ databases">
        <authorList>
            <person name="de Groot N.N."/>
        </authorList>
    </citation>
    <scope>NUCLEOTIDE SEQUENCE [LARGE SCALE GENOMIC DNA]</scope>
    <source>
        <strain evidence="10 11">DSM 9990</strain>
    </source>
</reference>
<dbReference type="GO" id="GO:0005886">
    <property type="term" value="C:plasma membrane"/>
    <property type="evidence" value="ECO:0007669"/>
    <property type="project" value="TreeGrafter"/>
</dbReference>
<dbReference type="SUPFAM" id="SSF161111">
    <property type="entry name" value="Cation efflux protein transmembrane domain-like"/>
    <property type="match status" value="1"/>
</dbReference>
<dbReference type="InterPro" id="IPR036837">
    <property type="entry name" value="Cation_efflux_CTD_sf"/>
</dbReference>
<dbReference type="Pfam" id="PF01545">
    <property type="entry name" value="Cation_efflux"/>
    <property type="match status" value="1"/>
</dbReference>
<dbReference type="InterPro" id="IPR050291">
    <property type="entry name" value="CDF_Transporter"/>
</dbReference>
<evidence type="ECO:0000313" key="10">
    <source>
        <dbReference type="EMBL" id="SFN09058.1"/>
    </source>
</evidence>
<dbReference type="OrthoDB" id="9806522at2"/>
<dbReference type="InterPro" id="IPR002524">
    <property type="entry name" value="Cation_efflux"/>
</dbReference>
<dbReference type="InterPro" id="IPR027470">
    <property type="entry name" value="Cation_efflux_CTD"/>
</dbReference>
<dbReference type="GO" id="GO:0015093">
    <property type="term" value="F:ferrous iron transmembrane transporter activity"/>
    <property type="evidence" value="ECO:0007669"/>
    <property type="project" value="TreeGrafter"/>
</dbReference>
<feature type="transmembrane region" description="Helical" evidence="7">
    <location>
        <begin position="153"/>
        <end position="174"/>
    </location>
</feature>
<dbReference type="GO" id="GO:0015341">
    <property type="term" value="F:zinc efflux antiporter activity"/>
    <property type="evidence" value="ECO:0007669"/>
    <property type="project" value="TreeGrafter"/>
</dbReference>
<comment type="similarity">
    <text evidence="2">Belongs to the cation diffusion facilitator (CDF) transporter (TC 2.A.4) family.</text>
</comment>
<dbReference type="STRING" id="39841.SAMN05660836_02628"/>
<protein>
    <submittedName>
        <fullName evidence="10">Cation diffusion facilitator family transporter</fullName>
    </submittedName>
</protein>